<comment type="caution">
    <text evidence="2">The sequence shown here is derived from an EMBL/GenBank/DDBJ whole genome shotgun (WGS) entry which is preliminary data.</text>
</comment>
<evidence type="ECO:0000256" key="1">
    <source>
        <dbReference type="SAM" id="SignalP"/>
    </source>
</evidence>
<dbReference type="OrthoDB" id="1449049at2"/>
<dbReference type="RefSeq" id="WP_128764293.1">
    <property type="nucleotide sequence ID" value="NZ_JBHUOO010000045.1"/>
</dbReference>
<evidence type="ECO:0000313" key="3">
    <source>
        <dbReference type="Proteomes" id="UP000289859"/>
    </source>
</evidence>
<keyword evidence="3" id="KW-1185">Reference proteome</keyword>
<reference evidence="2 3" key="1">
    <citation type="submission" date="2018-07" db="EMBL/GenBank/DDBJ databases">
        <title>Leeuwenhoekiella genomics.</title>
        <authorList>
            <person name="Tahon G."/>
            <person name="Willems A."/>
        </authorList>
    </citation>
    <scope>NUCLEOTIDE SEQUENCE [LARGE SCALE GENOMIC DNA]</scope>
    <source>
        <strain evidence="2 3">LMG 29608</strain>
    </source>
</reference>
<dbReference type="EMBL" id="QOVK01000001">
    <property type="protein sequence ID" value="RXG26663.1"/>
    <property type="molecule type" value="Genomic_DNA"/>
</dbReference>
<dbReference type="AlphaFoldDB" id="A0A4Q0PIA5"/>
<protein>
    <recommendedName>
        <fullName evidence="4">WxL domain-containing protein</fullName>
    </recommendedName>
</protein>
<evidence type="ECO:0000313" key="2">
    <source>
        <dbReference type="EMBL" id="RXG26663.1"/>
    </source>
</evidence>
<gene>
    <name evidence="2" type="ORF">DSM02_663</name>
</gene>
<sequence>MKNITLLNVLTSALVFITTSSFSQEPGVGIGTLKPRATLEVAGAATLRDGFNIKVIEPLTDEDKSSFLMQENNSNIRKLDVSNPTGAALGYIQKYEIYNPNEDWVRDLNTSIDANDFVVNTISANYDRELDIGNYSTIPYFAAIIKTNSDGSSTWHITADFPAANNLDSNEIGTWTITTLIYSRDLSKQLGKIEYDMNNTTTGTITTPIIN</sequence>
<feature type="signal peptide" evidence="1">
    <location>
        <begin position="1"/>
        <end position="23"/>
    </location>
</feature>
<proteinExistence type="predicted"/>
<accession>A0A4Q0PIA5</accession>
<feature type="chain" id="PRO_5020850197" description="WxL domain-containing protein" evidence="1">
    <location>
        <begin position="24"/>
        <end position="211"/>
    </location>
</feature>
<keyword evidence="1" id="KW-0732">Signal</keyword>
<dbReference type="Proteomes" id="UP000289859">
    <property type="component" value="Unassembled WGS sequence"/>
</dbReference>
<evidence type="ECO:0008006" key="4">
    <source>
        <dbReference type="Google" id="ProtNLM"/>
    </source>
</evidence>
<name>A0A4Q0PIA5_9FLAO</name>
<organism evidence="2 3">
    <name type="scientific">Leeuwenhoekiella polynyae</name>
    <dbReference type="NCBI Taxonomy" id="1550906"/>
    <lineage>
        <taxon>Bacteria</taxon>
        <taxon>Pseudomonadati</taxon>
        <taxon>Bacteroidota</taxon>
        <taxon>Flavobacteriia</taxon>
        <taxon>Flavobacteriales</taxon>
        <taxon>Flavobacteriaceae</taxon>
        <taxon>Leeuwenhoekiella</taxon>
    </lineage>
</organism>